<dbReference type="PANTHER" id="PTHR11895:SF151">
    <property type="entry name" value="GLUTAMYL-TRNA(GLN) AMIDOTRANSFERASE SUBUNIT A"/>
    <property type="match status" value="1"/>
</dbReference>
<evidence type="ECO:0000256" key="4">
    <source>
        <dbReference type="ARBA" id="ARBA00014428"/>
    </source>
</evidence>
<dbReference type="InterPro" id="IPR036928">
    <property type="entry name" value="AS_sf"/>
</dbReference>
<organism evidence="12 13">
    <name type="scientific">Candidatus Xenohaliotis californiensis</name>
    <dbReference type="NCBI Taxonomy" id="84677"/>
    <lineage>
        <taxon>Bacteria</taxon>
        <taxon>Pseudomonadati</taxon>
        <taxon>Pseudomonadota</taxon>
        <taxon>Alphaproteobacteria</taxon>
        <taxon>Rickettsiales</taxon>
        <taxon>Anaplasmataceae</taxon>
        <taxon>Candidatus Xenohaliotis</taxon>
    </lineage>
</organism>
<dbReference type="HAMAP" id="MF_00120">
    <property type="entry name" value="GatA"/>
    <property type="match status" value="1"/>
</dbReference>
<dbReference type="RefSeq" id="WP_338364948.1">
    <property type="nucleotide sequence ID" value="NZ_CAWVOK010000034.1"/>
</dbReference>
<protein>
    <recommendedName>
        <fullName evidence="4 10">Glutamyl-tRNA(Gln) amidotransferase subunit A</fullName>
        <shortName evidence="10">Glu-ADT subunit A</shortName>
        <ecNumber evidence="3 10">6.3.5.7</ecNumber>
    </recommendedName>
</protein>
<comment type="caution">
    <text evidence="12">The sequence shown here is derived from an EMBL/GenBank/DDBJ whole genome shotgun (WGS) entry which is preliminary data.</text>
</comment>
<keyword evidence="13" id="KW-1185">Reference proteome</keyword>
<evidence type="ECO:0000256" key="8">
    <source>
        <dbReference type="ARBA" id="ARBA00022917"/>
    </source>
</evidence>
<keyword evidence="5 10" id="KW-0436">Ligase</keyword>
<reference evidence="12 13" key="1">
    <citation type="submission" date="2024-01" db="EMBL/GenBank/DDBJ databases">
        <authorList>
            <person name="Kunselman E."/>
        </authorList>
    </citation>
    <scope>NUCLEOTIDE SEQUENCE [LARGE SCALE GENOMIC DNA]</scope>
    <source>
        <strain evidence="12">2 abalone samples</strain>
    </source>
</reference>
<dbReference type="NCBIfam" id="TIGR00132">
    <property type="entry name" value="gatA"/>
    <property type="match status" value="1"/>
</dbReference>
<evidence type="ECO:0000313" key="13">
    <source>
        <dbReference type="Proteomes" id="UP001314181"/>
    </source>
</evidence>
<keyword evidence="6 10" id="KW-0547">Nucleotide-binding</keyword>
<keyword evidence="7 10" id="KW-0067">ATP-binding</keyword>
<evidence type="ECO:0000256" key="10">
    <source>
        <dbReference type="HAMAP-Rule" id="MF_00120"/>
    </source>
</evidence>
<evidence type="ECO:0000256" key="2">
    <source>
        <dbReference type="ARBA" id="ARBA00011123"/>
    </source>
</evidence>
<dbReference type="InterPro" id="IPR004412">
    <property type="entry name" value="GatA"/>
</dbReference>
<evidence type="ECO:0000256" key="3">
    <source>
        <dbReference type="ARBA" id="ARBA00012739"/>
    </source>
</evidence>
<dbReference type="EMBL" id="CAWVOK010000034">
    <property type="protein sequence ID" value="CAK8163592.1"/>
    <property type="molecule type" value="Genomic_DNA"/>
</dbReference>
<feature type="domain" description="Amidase" evidence="11">
    <location>
        <begin position="34"/>
        <end position="470"/>
    </location>
</feature>
<feature type="active site" description="Acyl-ester intermediate" evidence="10">
    <location>
        <position position="179"/>
    </location>
</feature>
<dbReference type="InterPro" id="IPR000120">
    <property type="entry name" value="Amidase"/>
</dbReference>
<evidence type="ECO:0000259" key="11">
    <source>
        <dbReference type="Pfam" id="PF01425"/>
    </source>
</evidence>
<evidence type="ECO:0000256" key="7">
    <source>
        <dbReference type="ARBA" id="ARBA00022840"/>
    </source>
</evidence>
<name>A0ABM9N9J7_9RICK</name>
<dbReference type="PANTHER" id="PTHR11895">
    <property type="entry name" value="TRANSAMIDASE"/>
    <property type="match status" value="1"/>
</dbReference>
<evidence type="ECO:0000313" key="12">
    <source>
        <dbReference type="EMBL" id="CAK8163592.1"/>
    </source>
</evidence>
<dbReference type="InterPro" id="IPR020556">
    <property type="entry name" value="Amidase_CS"/>
</dbReference>
<evidence type="ECO:0000256" key="6">
    <source>
        <dbReference type="ARBA" id="ARBA00022741"/>
    </source>
</evidence>
<keyword evidence="8 10" id="KW-0648">Protein biosynthesis</keyword>
<dbReference type="InterPro" id="IPR023631">
    <property type="entry name" value="Amidase_dom"/>
</dbReference>
<dbReference type="Gene3D" id="3.90.1300.10">
    <property type="entry name" value="Amidase signature (AS) domain"/>
    <property type="match status" value="1"/>
</dbReference>
<feature type="active site" description="Charge relay system" evidence="10">
    <location>
        <position position="76"/>
    </location>
</feature>
<accession>A0ABM9N9J7</accession>
<comment type="catalytic activity">
    <reaction evidence="9 10">
        <text>L-glutamyl-tRNA(Gln) + L-glutamine + ATP + H2O = L-glutaminyl-tRNA(Gln) + L-glutamate + ADP + phosphate + H(+)</text>
        <dbReference type="Rhea" id="RHEA:17521"/>
        <dbReference type="Rhea" id="RHEA-COMP:9681"/>
        <dbReference type="Rhea" id="RHEA-COMP:9684"/>
        <dbReference type="ChEBI" id="CHEBI:15377"/>
        <dbReference type="ChEBI" id="CHEBI:15378"/>
        <dbReference type="ChEBI" id="CHEBI:29985"/>
        <dbReference type="ChEBI" id="CHEBI:30616"/>
        <dbReference type="ChEBI" id="CHEBI:43474"/>
        <dbReference type="ChEBI" id="CHEBI:58359"/>
        <dbReference type="ChEBI" id="CHEBI:78520"/>
        <dbReference type="ChEBI" id="CHEBI:78521"/>
        <dbReference type="ChEBI" id="CHEBI:456216"/>
        <dbReference type="EC" id="6.3.5.7"/>
    </reaction>
</comment>
<evidence type="ECO:0000256" key="9">
    <source>
        <dbReference type="ARBA" id="ARBA00047407"/>
    </source>
</evidence>
<sequence length="492" mass="53886">MKLCHLGVKETILGLKNKDFSATELAENQLAIAQRNEHNAFVYLDIEKTMKQAKNTDERIANGKMLPLDGVLVGVKDLFCTKNIKTTACSKTLEGFIPPYESTTTQRLWNYGAIFAGKMNMDEFAMGSTTEHSIFGRTINPWSKLTGIKIVPGGSSGGSAAAVSNFSVPVALGSDTGGSVRQPSSLCGIVGLKPTYGRCSRWGMIAFGSSLDCPGILSRSVEDVAIVLGAIAGFDHKDSTSFNVKIDDYLCNIDNGVKGLKIGMPKQYFQDMKLNAEIDTAINKAIKILSDNGAIIKEVSIPNITNSLLIYYITSAVEAISNLARYDGIRYGTISDTKNIKSIDELYTHTRTKNFGREVRHRLLLGGMILRSELKTKKYKRAQAVRQILAQDFHNVFKEVDCIISPTAPTPAFGIADQMDELTIYQGDLLTTPANMACLPAISIPVALTKNNRPLGLQIMAKHFNEKIILQVAKNIENFIDFNKISKKSLNP</sequence>
<dbReference type="GO" id="GO:0050567">
    <property type="term" value="F:glutaminyl-tRNA synthase (glutamine-hydrolyzing) activity"/>
    <property type="evidence" value="ECO:0007669"/>
    <property type="project" value="UniProtKB-EC"/>
</dbReference>
<dbReference type="Proteomes" id="UP001314181">
    <property type="component" value="Unassembled WGS sequence"/>
</dbReference>
<evidence type="ECO:0000256" key="5">
    <source>
        <dbReference type="ARBA" id="ARBA00022598"/>
    </source>
</evidence>
<evidence type="ECO:0000256" key="1">
    <source>
        <dbReference type="ARBA" id="ARBA00008069"/>
    </source>
</evidence>
<gene>
    <name evidence="10 12" type="primary">gatA</name>
    <name evidence="12" type="ORF">CAXC1_80050</name>
</gene>
<dbReference type="PROSITE" id="PS00571">
    <property type="entry name" value="AMIDASES"/>
    <property type="match status" value="1"/>
</dbReference>
<dbReference type="SUPFAM" id="SSF75304">
    <property type="entry name" value="Amidase signature (AS) enzymes"/>
    <property type="match status" value="1"/>
</dbReference>
<dbReference type="Pfam" id="PF01425">
    <property type="entry name" value="Amidase"/>
    <property type="match status" value="1"/>
</dbReference>
<feature type="active site" description="Charge relay system" evidence="10">
    <location>
        <position position="155"/>
    </location>
</feature>
<dbReference type="EC" id="6.3.5.7" evidence="3 10"/>
<comment type="similarity">
    <text evidence="1 10">Belongs to the amidase family. GatA subfamily.</text>
</comment>
<comment type="function">
    <text evidence="10">Allows the formation of correctly charged Gln-tRNA(Gln) through the transamidation of misacylated Glu-tRNA(Gln) in organisms which lack glutaminyl-tRNA synthetase. The reaction takes place in the presence of glutamine and ATP through an activated gamma-phospho-Glu-tRNA(Gln).</text>
</comment>
<proteinExistence type="inferred from homology"/>
<comment type="subunit">
    <text evidence="2 10">Heterotrimer of A, B and C subunits.</text>
</comment>